<evidence type="ECO:0000313" key="3">
    <source>
        <dbReference type="Proteomes" id="UP000003577"/>
    </source>
</evidence>
<reference evidence="2 3" key="1">
    <citation type="submission" date="2007-03" db="EMBL/GenBank/DDBJ databases">
        <authorList>
            <person name="Fulton L."/>
            <person name="Clifton S."/>
            <person name="Fulton B."/>
            <person name="Xu J."/>
            <person name="Minx P."/>
            <person name="Pepin K.H."/>
            <person name="Johnson M."/>
            <person name="Thiruvilangam P."/>
            <person name="Bhonagiri V."/>
            <person name="Nash W.E."/>
            <person name="Mardis E.R."/>
            <person name="Wilson R.K."/>
        </authorList>
    </citation>
    <scope>NUCLEOTIDE SEQUENCE [LARGE SCALE GENOMIC DNA]</scope>
    <source>
        <strain evidence="2 3">ATCC 27756</strain>
    </source>
</reference>
<feature type="region of interest" description="Disordered" evidence="1">
    <location>
        <begin position="24"/>
        <end position="47"/>
    </location>
</feature>
<accession>A5KKF2</accession>
<dbReference type="HOGENOM" id="CLU_3168248_0_0_9"/>
<feature type="compositionally biased region" description="Basic and acidic residues" evidence="1">
    <location>
        <begin position="38"/>
        <end position="47"/>
    </location>
</feature>
<sequence>METEQRGEQSISLSMFRIAEMTASVVTNRGKGGQIKRGGKERTHGHK</sequence>
<dbReference type="PaxDb" id="411460-RUMTOR_00704"/>
<evidence type="ECO:0000256" key="1">
    <source>
        <dbReference type="SAM" id="MobiDB-lite"/>
    </source>
</evidence>
<dbReference type="Proteomes" id="UP000003577">
    <property type="component" value="Unassembled WGS sequence"/>
</dbReference>
<protein>
    <submittedName>
        <fullName evidence="2">Uncharacterized protein</fullName>
    </submittedName>
</protein>
<proteinExistence type="predicted"/>
<organism evidence="2 3">
    <name type="scientific">[Ruminococcus] torques ATCC 27756</name>
    <dbReference type="NCBI Taxonomy" id="411460"/>
    <lineage>
        <taxon>Bacteria</taxon>
        <taxon>Bacillati</taxon>
        <taxon>Bacillota</taxon>
        <taxon>Clostridia</taxon>
        <taxon>Lachnospirales</taxon>
        <taxon>Lachnospiraceae</taxon>
        <taxon>Mediterraneibacter</taxon>
    </lineage>
</organism>
<name>A5KKF2_9FIRM</name>
<gene>
    <name evidence="2" type="ORF">RUMTOR_00704</name>
</gene>
<reference evidence="2 3" key="2">
    <citation type="submission" date="2007-04" db="EMBL/GenBank/DDBJ databases">
        <title>Draft genome sequence of Ruminococcus torques (ATCC 27756).</title>
        <authorList>
            <person name="Sudarsanam P."/>
            <person name="Ley R."/>
            <person name="Guruge J."/>
            <person name="Turnbaugh P.J."/>
            <person name="Mahowald M."/>
            <person name="Liep D."/>
            <person name="Gordon J."/>
        </authorList>
    </citation>
    <scope>NUCLEOTIDE SEQUENCE [LARGE SCALE GENOMIC DNA]</scope>
    <source>
        <strain evidence="2 3">ATCC 27756</strain>
    </source>
</reference>
<dbReference type="AlphaFoldDB" id="A5KKF2"/>
<comment type="caution">
    <text evidence="2">The sequence shown here is derived from an EMBL/GenBank/DDBJ whole genome shotgun (WGS) entry which is preliminary data.</text>
</comment>
<dbReference type="EMBL" id="AAVP02000002">
    <property type="protein sequence ID" value="EDK24903.1"/>
    <property type="molecule type" value="Genomic_DNA"/>
</dbReference>
<evidence type="ECO:0000313" key="2">
    <source>
        <dbReference type="EMBL" id="EDK24903.1"/>
    </source>
</evidence>